<reference evidence="1 2" key="1">
    <citation type="submission" date="2024-05" db="EMBL/GenBank/DDBJ databases">
        <title>Genetic variation in Jamaican populations of the coffee berry borer (Hypothenemus hampei).</title>
        <authorList>
            <person name="Errbii M."/>
            <person name="Myrie A."/>
        </authorList>
    </citation>
    <scope>NUCLEOTIDE SEQUENCE [LARGE SCALE GENOMIC DNA]</scope>
    <source>
        <strain evidence="1">JA-Hopewell-2020-01-JO</strain>
        <tissue evidence="1">Whole body</tissue>
    </source>
</reference>
<protein>
    <submittedName>
        <fullName evidence="1">Uncharacterized protein</fullName>
    </submittedName>
</protein>
<dbReference type="AlphaFoldDB" id="A0ABD1FEP5"/>
<organism evidence="1 2">
    <name type="scientific">Hypothenemus hampei</name>
    <name type="common">Coffee berry borer</name>
    <dbReference type="NCBI Taxonomy" id="57062"/>
    <lineage>
        <taxon>Eukaryota</taxon>
        <taxon>Metazoa</taxon>
        <taxon>Ecdysozoa</taxon>
        <taxon>Arthropoda</taxon>
        <taxon>Hexapoda</taxon>
        <taxon>Insecta</taxon>
        <taxon>Pterygota</taxon>
        <taxon>Neoptera</taxon>
        <taxon>Endopterygota</taxon>
        <taxon>Coleoptera</taxon>
        <taxon>Polyphaga</taxon>
        <taxon>Cucujiformia</taxon>
        <taxon>Curculionidae</taxon>
        <taxon>Scolytinae</taxon>
        <taxon>Hypothenemus</taxon>
    </lineage>
</organism>
<gene>
    <name evidence="1" type="ORF">ABEB36_001482</name>
</gene>
<keyword evidence="2" id="KW-1185">Reference proteome</keyword>
<dbReference type="EMBL" id="JBDJPC010000001">
    <property type="protein sequence ID" value="KAL1517756.1"/>
    <property type="molecule type" value="Genomic_DNA"/>
</dbReference>
<evidence type="ECO:0000313" key="1">
    <source>
        <dbReference type="EMBL" id="KAL1517756.1"/>
    </source>
</evidence>
<accession>A0ABD1FEP5</accession>
<sequence length="98" mass="11291">MNTSTGVGVVEQTCSLEGPRMWIFPSHTPDANNGHNSVLLLKFIADGLQWIFYGNRHEKILEAHSLKVRETYILRIQLNSCGAFQRIRHFTVEMVKEY</sequence>
<dbReference type="Proteomes" id="UP001566132">
    <property type="component" value="Unassembled WGS sequence"/>
</dbReference>
<comment type="caution">
    <text evidence="1">The sequence shown here is derived from an EMBL/GenBank/DDBJ whole genome shotgun (WGS) entry which is preliminary data.</text>
</comment>
<evidence type="ECO:0000313" key="2">
    <source>
        <dbReference type="Proteomes" id="UP001566132"/>
    </source>
</evidence>
<name>A0ABD1FEP5_HYPHA</name>
<proteinExistence type="predicted"/>